<proteinExistence type="predicted"/>
<dbReference type="Proteomes" id="UP000007819">
    <property type="component" value="Unassembled WGS sequence"/>
</dbReference>
<reference evidence="1" key="2">
    <citation type="submission" date="2022-06" db="UniProtKB">
        <authorList>
            <consortium name="EnsemblMetazoa"/>
        </authorList>
    </citation>
    <scope>IDENTIFICATION</scope>
</reference>
<dbReference type="PANTHER" id="PTHR10044">
    <property type="entry name" value="INHIBITOR OF APOPTOSIS"/>
    <property type="match status" value="1"/>
</dbReference>
<dbReference type="CDD" id="cd00022">
    <property type="entry name" value="BIR"/>
    <property type="match status" value="1"/>
</dbReference>
<protein>
    <submittedName>
        <fullName evidence="1">Uncharacterized protein</fullName>
    </submittedName>
</protein>
<keyword evidence="2" id="KW-1185">Reference proteome</keyword>
<dbReference type="RefSeq" id="XP_008189259.1">
    <property type="nucleotide sequence ID" value="XM_008191037.1"/>
</dbReference>
<dbReference type="OrthoDB" id="6627687at2759"/>
<sequence length="170" mass="19732">MRYGFLVKASEDVPVELLEEYEIPAGPVIYRGSEDKTDVARHFVESIVEVARKIESLMKTNIPIIMTEGEEKTHQECTEFYRIRSNPTVVNPKFSSFSSRFKTFKLFPSNTSQNKYTLSECGLKYSGLDDVVECFCCGLILHNWERLDDPWIEHCRFNPRCLYVLLMKGN</sequence>
<dbReference type="Gene3D" id="1.10.1170.10">
    <property type="entry name" value="Inhibitor Of Apoptosis Protein (2mihbC-IAP-1), Chain A"/>
    <property type="match status" value="1"/>
</dbReference>
<dbReference type="GeneID" id="103311428"/>
<dbReference type="GO" id="GO:0043066">
    <property type="term" value="P:negative regulation of apoptotic process"/>
    <property type="evidence" value="ECO:0007669"/>
    <property type="project" value="TreeGrafter"/>
</dbReference>
<dbReference type="GO" id="GO:0005737">
    <property type="term" value="C:cytoplasm"/>
    <property type="evidence" value="ECO:0007669"/>
    <property type="project" value="TreeGrafter"/>
</dbReference>
<dbReference type="GO" id="GO:0051726">
    <property type="term" value="P:regulation of cell cycle"/>
    <property type="evidence" value="ECO:0007669"/>
    <property type="project" value="TreeGrafter"/>
</dbReference>
<dbReference type="AlphaFoldDB" id="A0A8R2BAL1"/>
<evidence type="ECO:0000313" key="1">
    <source>
        <dbReference type="EnsemblMetazoa" id="XP_008189259.1"/>
    </source>
</evidence>
<dbReference type="PANTHER" id="PTHR10044:SF139">
    <property type="entry name" value="DEATH-ASSOCIATED INHIBITOR OF APOPTOSIS 2"/>
    <property type="match status" value="1"/>
</dbReference>
<dbReference type="SUPFAM" id="SSF57924">
    <property type="entry name" value="Inhibitor of apoptosis (IAP) repeat"/>
    <property type="match status" value="1"/>
</dbReference>
<dbReference type="Pfam" id="PF00653">
    <property type="entry name" value="BIR"/>
    <property type="match status" value="1"/>
</dbReference>
<dbReference type="GO" id="GO:0043027">
    <property type="term" value="F:cysteine-type endopeptidase inhibitor activity involved in apoptotic process"/>
    <property type="evidence" value="ECO:0007669"/>
    <property type="project" value="TreeGrafter"/>
</dbReference>
<name>A0A8R2BAL1_ACYPI</name>
<dbReference type="EnsemblMetazoa" id="XM_008191037.1">
    <property type="protein sequence ID" value="XP_008189259.1"/>
    <property type="gene ID" value="LOC103311428"/>
</dbReference>
<dbReference type="InterPro" id="IPR001370">
    <property type="entry name" value="BIR_rpt"/>
</dbReference>
<accession>A0A8R2BAL1</accession>
<dbReference type="GO" id="GO:0005634">
    <property type="term" value="C:nucleus"/>
    <property type="evidence" value="ECO:0007669"/>
    <property type="project" value="TreeGrafter"/>
</dbReference>
<evidence type="ECO:0000313" key="2">
    <source>
        <dbReference type="Proteomes" id="UP000007819"/>
    </source>
</evidence>
<dbReference type="InterPro" id="IPR050784">
    <property type="entry name" value="IAP"/>
</dbReference>
<reference evidence="2" key="1">
    <citation type="submission" date="2010-06" db="EMBL/GenBank/DDBJ databases">
        <authorList>
            <person name="Jiang H."/>
            <person name="Abraham K."/>
            <person name="Ali S."/>
            <person name="Alsbrooks S.L."/>
            <person name="Anim B.N."/>
            <person name="Anosike U.S."/>
            <person name="Attaway T."/>
            <person name="Bandaranaike D.P."/>
            <person name="Battles P.K."/>
            <person name="Bell S.N."/>
            <person name="Bell A.V."/>
            <person name="Beltran B."/>
            <person name="Bickham C."/>
            <person name="Bustamante Y."/>
            <person name="Caleb T."/>
            <person name="Canada A."/>
            <person name="Cardenas V."/>
            <person name="Carter K."/>
            <person name="Chacko J."/>
            <person name="Chandrabose M.N."/>
            <person name="Chavez D."/>
            <person name="Chavez A."/>
            <person name="Chen L."/>
            <person name="Chu H.-S."/>
            <person name="Claassen K.J."/>
            <person name="Cockrell R."/>
            <person name="Collins M."/>
            <person name="Cooper J.A."/>
            <person name="Cree A."/>
            <person name="Curry S.M."/>
            <person name="Da Y."/>
            <person name="Dao M.D."/>
            <person name="Das B."/>
            <person name="Davila M.-L."/>
            <person name="Davy-Carroll L."/>
            <person name="Denson S."/>
            <person name="Dinh H."/>
            <person name="Ebong V.E."/>
            <person name="Edwards J.R."/>
            <person name="Egan A."/>
            <person name="El-Daye J."/>
            <person name="Escobedo L."/>
            <person name="Fernandez S."/>
            <person name="Fernando P.R."/>
            <person name="Flagg N."/>
            <person name="Forbes L.D."/>
            <person name="Fowler R.G."/>
            <person name="Fu Q."/>
            <person name="Gabisi R.A."/>
            <person name="Ganer J."/>
            <person name="Garbino Pronczuk A."/>
            <person name="Garcia R.M."/>
            <person name="Garner T."/>
            <person name="Garrett T.E."/>
            <person name="Gonzalez D.A."/>
            <person name="Hamid H."/>
            <person name="Hawkins E.S."/>
            <person name="Hirani K."/>
            <person name="Hogues M.E."/>
            <person name="Hollins B."/>
            <person name="Hsiao C.-H."/>
            <person name="Jabil R."/>
            <person name="James M.L."/>
            <person name="Jhangiani S.N."/>
            <person name="Johnson B."/>
            <person name="Johnson Q."/>
            <person name="Joshi V."/>
            <person name="Kalu J.B."/>
            <person name="Kam C."/>
            <person name="Kashfia A."/>
            <person name="Keebler J."/>
            <person name="Kisamo H."/>
            <person name="Kovar C.L."/>
            <person name="Lago L.A."/>
            <person name="Lai C.-Y."/>
            <person name="Laidlaw J."/>
            <person name="Lara F."/>
            <person name="Le T.-K."/>
            <person name="Lee S.L."/>
            <person name="Legall F.H."/>
            <person name="Lemon S.J."/>
            <person name="Lewis L.R."/>
            <person name="Li B."/>
            <person name="Liu Y."/>
            <person name="Liu Y.-S."/>
            <person name="Lopez J."/>
            <person name="Lozado R.J."/>
            <person name="Lu J."/>
            <person name="Madu R.C."/>
            <person name="Maheshwari M."/>
            <person name="Maheshwari R."/>
            <person name="Malloy K."/>
            <person name="Martinez E."/>
            <person name="Mathew T."/>
            <person name="Mercado I.C."/>
            <person name="Mercado C."/>
            <person name="Meyer B."/>
            <person name="Montgomery K."/>
            <person name="Morgan M.B."/>
            <person name="Munidasa M."/>
            <person name="Nazareth L.V."/>
            <person name="Nelson J."/>
            <person name="Ng B.M."/>
            <person name="Nguyen N.B."/>
            <person name="Nguyen P.Q."/>
            <person name="Nguyen T."/>
            <person name="Obregon M."/>
            <person name="Okwuonu G.O."/>
            <person name="Onwere C.G."/>
            <person name="Orozco G."/>
            <person name="Parra A."/>
            <person name="Patel S."/>
            <person name="Patil S."/>
            <person name="Perez A."/>
            <person name="Perez Y."/>
            <person name="Pham C."/>
            <person name="Primus E.L."/>
            <person name="Pu L.-L."/>
            <person name="Puazo M."/>
            <person name="Qin X."/>
            <person name="Quiroz J.B."/>
            <person name="Reese J."/>
            <person name="Richards S."/>
            <person name="Rives C.M."/>
            <person name="Robberts R."/>
            <person name="Ruiz S.J."/>
            <person name="Ruiz M.J."/>
            <person name="Santibanez J."/>
            <person name="Schneider B.W."/>
            <person name="Sisson I."/>
            <person name="Smith M."/>
            <person name="Sodergren E."/>
            <person name="Song X.-Z."/>
            <person name="Song B.B."/>
            <person name="Summersgill H."/>
            <person name="Thelus R."/>
            <person name="Thornton R.D."/>
            <person name="Trejos Z.Y."/>
            <person name="Usmani K."/>
            <person name="Vattathil S."/>
            <person name="Villasana D."/>
            <person name="Walker D.L."/>
            <person name="Wang S."/>
            <person name="Wang K."/>
            <person name="White C.S."/>
            <person name="Williams A.C."/>
            <person name="Williamson J."/>
            <person name="Wilson K."/>
            <person name="Woghiren I.O."/>
            <person name="Woodworth J.R."/>
            <person name="Worley K.C."/>
            <person name="Wright R.A."/>
            <person name="Wu W."/>
            <person name="Young L."/>
            <person name="Zhang L."/>
            <person name="Zhang J."/>
            <person name="Zhu Y."/>
            <person name="Muzny D.M."/>
            <person name="Weinstock G."/>
            <person name="Gibbs R.A."/>
        </authorList>
    </citation>
    <scope>NUCLEOTIDE SEQUENCE [LARGE SCALE GENOMIC DNA]</scope>
    <source>
        <strain evidence="2">LSR1</strain>
    </source>
</reference>
<dbReference type="KEGG" id="api:103311428"/>
<dbReference type="SMART" id="SM00238">
    <property type="entry name" value="BIR"/>
    <property type="match status" value="1"/>
</dbReference>
<organism evidence="1 2">
    <name type="scientific">Acyrthosiphon pisum</name>
    <name type="common">Pea aphid</name>
    <dbReference type="NCBI Taxonomy" id="7029"/>
    <lineage>
        <taxon>Eukaryota</taxon>
        <taxon>Metazoa</taxon>
        <taxon>Ecdysozoa</taxon>
        <taxon>Arthropoda</taxon>
        <taxon>Hexapoda</taxon>
        <taxon>Insecta</taxon>
        <taxon>Pterygota</taxon>
        <taxon>Neoptera</taxon>
        <taxon>Paraneoptera</taxon>
        <taxon>Hemiptera</taxon>
        <taxon>Sternorrhyncha</taxon>
        <taxon>Aphidomorpha</taxon>
        <taxon>Aphidoidea</taxon>
        <taxon>Aphididae</taxon>
        <taxon>Macrosiphini</taxon>
        <taxon>Acyrthosiphon</taxon>
    </lineage>
</organism>
<dbReference type="PROSITE" id="PS50143">
    <property type="entry name" value="BIR_REPEAT_2"/>
    <property type="match status" value="1"/>
</dbReference>